<dbReference type="InterPro" id="IPR044243">
    <property type="entry name" value="FLU"/>
</dbReference>
<dbReference type="PANTHER" id="PTHR47310:SF2">
    <property type="entry name" value="PROTEIN FLUORESCENT IN BLUE LIGHT, CHLOROPLASTIC"/>
    <property type="match status" value="1"/>
</dbReference>
<dbReference type="GO" id="GO:0015995">
    <property type="term" value="P:chlorophyll biosynthetic process"/>
    <property type="evidence" value="ECO:0007669"/>
    <property type="project" value="InterPro"/>
</dbReference>
<evidence type="ECO:0000313" key="1">
    <source>
        <dbReference type="EMBL" id="KAK9282520.1"/>
    </source>
</evidence>
<dbReference type="AlphaFoldDB" id="A0AAP0X1S2"/>
<name>A0AAP0X1S2_LIQFO</name>
<reference evidence="1 2" key="1">
    <citation type="journal article" date="2024" name="Plant J.">
        <title>Genome sequences and population genomics reveal climatic adaptation and genomic divergence between two closely related sweetgum species.</title>
        <authorList>
            <person name="Xu W.Q."/>
            <person name="Ren C.Q."/>
            <person name="Zhang X.Y."/>
            <person name="Comes H.P."/>
            <person name="Liu X.H."/>
            <person name="Li Y.G."/>
            <person name="Kettle C.J."/>
            <person name="Jalonen R."/>
            <person name="Gaisberger H."/>
            <person name="Ma Y.Z."/>
            <person name="Qiu Y.X."/>
        </authorList>
    </citation>
    <scope>NUCLEOTIDE SEQUENCE [LARGE SCALE GENOMIC DNA]</scope>
    <source>
        <strain evidence="1">Hangzhou</strain>
    </source>
</reference>
<dbReference type="EMBL" id="JBBPBK010000007">
    <property type="protein sequence ID" value="KAK9282520.1"/>
    <property type="molecule type" value="Genomic_DNA"/>
</dbReference>
<protein>
    <submittedName>
        <fullName evidence="1">Uncharacterized protein</fullName>
    </submittedName>
</protein>
<organism evidence="1 2">
    <name type="scientific">Liquidambar formosana</name>
    <name type="common">Formosan gum</name>
    <dbReference type="NCBI Taxonomy" id="63359"/>
    <lineage>
        <taxon>Eukaryota</taxon>
        <taxon>Viridiplantae</taxon>
        <taxon>Streptophyta</taxon>
        <taxon>Embryophyta</taxon>
        <taxon>Tracheophyta</taxon>
        <taxon>Spermatophyta</taxon>
        <taxon>Magnoliopsida</taxon>
        <taxon>eudicotyledons</taxon>
        <taxon>Gunneridae</taxon>
        <taxon>Pentapetalae</taxon>
        <taxon>Saxifragales</taxon>
        <taxon>Altingiaceae</taxon>
        <taxon>Liquidambar</taxon>
    </lineage>
</organism>
<proteinExistence type="predicted"/>
<keyword evidence="2" id="KW-1185">Reference proteome</keyword>
<dbReference type="PANTHER" id="PTHR47310">
    <property type="entry name" value="PROTEIN FLUORESCENT IN BLUE LIGHT, CHLOROPLASTIC"/>
    <property type="match status" value="1"/>
</dbReference>
<accession>A0AAP0X1S2</accession>
<dbReference type="Proteomes" id="UP001415857">
    <property type="component" value="Unassembled WGS sequence"/>
</dbReference>
<evidence type="ECO:0000313" key="2">
    <source>
        <dbReference type="Proteomes" id="UP001415857"/>
    </source>
</evidence>
<gene>
    <name evidence="1" type="ORF">L1049_005440</name>
</gene>
<sequence length="139" mass="15772">MVFSSGGFQQLQVLTLHRLEELETWKVEEGVMRSSWRLDSIEDDSRWIAAYHKTEIMVQFRLPAMVLLVPYVLMLTTAFEALAETGKADNPVSNVPLMLELCRIITALRRQAKIESYAPSLSYASVGSRIPEKEAIVDQ</sequence>
<comment type="caution">
    <text evidence="1">The sequence shown here is derived from an EMBL/GenBank/DDBJ whole genome shotgun (WGS) entry which is preliminary data.</text>
</comment>